<keyword evidence="1" id="KW-0547">Nucleotide-binding</keyword>
<gene>
    <name evidence="1" type="ORF">HG543_50520</name>
</gene>
<protein>
    <submittedName>
        <fullName evidence="1">ATP-dependent helicase HrpB</fullName>
    </submittedName>
</protein>
<name>A0A848M0H3_9BACT</name>
<accession>A0A848M0H3</accession>
<dbReference type="GO" id="GO:0004386">
    <property type="term" value="F:helicase activity"/>
    <property type="evidence" value="ECO:0007669"/>
    <property type="project" value="UniProtKB-KW"/>
</dbReference>
<keyword evidence="1" id="KW-0067">ATP-binding</keyword>
<organism evidence="1 2">
    <name type="scientific">Pyxidicoccus fallax</name>
    <dbReference type="NCBI Taxonomy" id="394095"/>
    <lineage>
        <taxon>Bacteria</taxon>
        <taxon>Pseudomonadati</taxon>
        <taxon>Myxococcota</taxon>
        <taxon>Myxococcia</taxon>
        <taxon>Myxococcales</taxon>
        <taxon>Cystobacterineae</taxon>
        <taxon>Myxococcaceae</taxon>
        <taxon>Pyxidicoccus</taxon>
    </lineage>
</organism>
<evidence type="ECO:0000313" key="1">
    <source>
        <dbReference type="EMBL" id="NMO23043.1"/>
    </source>
</evidence>
<reference evidence="1 2" key="1">
    <citation type="submission" date="2020-04" db="EMBL/GenBank/DDBJ databases">
        <title>Draft genome of Pyxidicoccus fallax type strain.</title>
        <authorList>
            <person name="Whitworth D.E."/>
        </authorList>
    </citation>
    <scope>NUCLEOTIDE SEQUENCE [LARGE SCALE GENOMIC DNA]</scope>
    <source>
        <strain evidence="1 2">DSM 14698</strain>
    </source>
</reference>
<proteinExistence type="predicted"/>
<keyword evidence="2" id="KW-1185">Reference proteome</keyword>
<keyword evidence="1" id="KW-0378">Hydrolase</keyword>
<dbReference type="Proteomes" id="UP000518300">
    <property type="component" value="Unassembled WGS sequence"/>
</dbReference>
<evidence type="ECO:0000313" key="2">
    <source>
        <dbReference type="Proteomes" id="UP000518300"/>
    </source>
</evidence>
<sequence>MAPVDKQGESKFDGVLADKARATGEVSGVSAAAPTHAVEGVPPTERPALHAVSHVVRALEQGQRDLDRIIQEASSGKQFSNAELLSLQASMYRYTQELDLVSRVVEKATTGLKDVVKTQV</sequence>
<comment type="caution">
    <text evidence="1">The sequence shown here is derived from an EMBL/GenBank/DDBJ whole genome shotgun (WGS) entry which is preliminary data.</text>
</comment>
<keyword evidence="1" id="KW-0347">Helicase</keyword>
<dbReference type="AlphaFoldDB" id="A0A848M0H3"/>
<dbReference type="EMBL" id="JABBJJ010000518">
    <property type="protein sequence ID" value="NMO23043.1"/>
    <property type="molecule type" value="Genomic_DNA"/>
</dbReference>